<protein>
    <submittedName>
        <fullName evidence="6">Ferredoxin-type protein NapF</fullName>
    </submittedName>
</protein>
<feature type="domain" description="4Fe-4S ferredoxin-type" evidence="5">
    <location>
        <begin position="126"/>
        <end position="153"/>
    </location>
</feature>
<dbReference type="SUPFAM" id="SSF54862">
    <property type="entry name" value="4Fe-4S ferredoxins"/>
    <property type="match status" value="1"/>
</dbReference>
<dbReference type="Pfam" id="PF00037">
    <property type="entry name" value="Fer4"/>
    <property type="match status" value="1"/>
</dbReference>
<evidence type="ECO:0000256" key="4">
    <source>
        <dbReference type="ARBA" id="ARBA00023014"/>
    </source>
</evidence>
<dbReference type="InterPro" id="IPR017896">
    <property type="entry name" value="4Fe4S_Fe-S-bd"/>
</dbReference>
<evidence type="ECO:0000256" key="1">
    <source>
        <dbReference type="ARBA" id="ARBA00022485"/>
    </source>
</evidence>
<sequence length="153" mass="16144">MKRRALLTRLAPKSGRRVLPPYTGAGTDFSPCLSCHGPCVTACEEETGVLARDAQGRPFLDFLRAGCTFCRACLDACPEGVLAEPGRSPLAEVWIETGACLAHQGVVCVACKQACPENAVIFEGMMRPRINEACTGCGLCVPACPVEAVAWSG</sequence>
<evidence type="ECO:0000256" key="2">
    <source>
        <dbReference type="ARBA" id="ARBA00022723"/>
    </source>
</evidence>
<gene>
    <name evidence="6" type="primary">napF</name>
    <name evidence="6" type="ORF">ODE01S_18730</name>
</gene>
<proteinExistence type="predicted"/>
<dbReference type="OrthoDB" id="9810688at2"/>
<keyword evidence="1" id="KW-0004">4Fe-4S</keyword>
<feature type="domain" description="4Fe-4S ferredoxin-type" evidence="5">
    <location>
        <begin position="56"/>
        <end position="87"/>
    </location>
</feature>
<organism evidence="6 7">
    <name type="scientific">Oceanithermus desulfurans NBRC 100063</name>
    <dbReference type="NCBI Taxonomy" id="1227550"/>
    <lineage>
        <taxon>Bacteria</taxon>
        <taxon>Thermotogati</taxon>
        <taxon>Deinococcota</taxon>
        <taxon>Deinococci</taxon>
        <taxon>Thermales</taxon>
        <taxon>Thermaceae</taxon>
        <taxon>Oceanithermus</taxon>
    </lineage>
</organism>
<evidence type="ECO:0000259" key="5">
    <source>
        <dbReference type="PROSITE" id="PS51379"/>
    </source>
</evidence>
<dbReference type="InterPro" id="IPR050572">
    <property type="entry name" value="Fe-S_Ferredoxin"/>
</dbReference>
<dbReference type="GO" id="GO:0046872">
    <property type="term" value="F:metal ion binding"/>
    <property type="evidence" value="ECO:0007669"/>
    <property type="project" value="UniProtKB-KW"/>
</dbReference>
<evidence type="ECO:0000313" key="6">
    <source>
        <dbReference type="EMBL" id="GEM90439.1"/>
    </source>
</evidence>
<evidence type="ECO:0000256" key="3">
    <source>
        <dbReference type="ARBA" id="ARBA00023004"/>
    </source>
</evidence>
<dbReference type="AlphaFoldDB" id="A0A511RL95"/>
<dbReference type="PROSITE" id="PS51379">
    <property type="entry name" value="4FE4S_FER_2"/>
    <property type="match status" value="2"/>
</dbReference>
<evidence type="ECO:0000313" key="7">
    <source>
        <dbReference type="Proteomes" id="UP000321827"/>
    </source>
</evidence>
<comment type="caution">
    <text evidence="6">The sequence shown here is derived from an EMBL/GenBank/DDBJ whole genome shotgun (WGS) entry which is preliminary data.</text>
</comment>
<dbReference type="PROSITE" id="PS00198">
    <property type="entry name" value="4FE4S_FER_1"/>
    <property type="match status" value="1"/>
</dbReference>
<dbReference type="EMBL" id="BJXN01000013">
    <property type="protein sequence ID" value="GEM90439.1"/>
    <property type="molecule type" value="Genomic_DNA"/>
</dbReference>
<dbReference type="PANTHER" id="PTHR43687">
    <property type="entry name" value="ADENYLYLSULFATE REDUCTASE, BETA SUBUNIT"/>
    <property type="match status" value="1"/>
</dbReference>
<dbReference type="GO" id="GO:0051539">
    <property type="term" value="F:4 iron, 4 sulfur cluster binding"/>
    <property type="evidence" value="ECO:0007669"/>
    <property type="project" value="UniProtKB-KW"/>
</dbReference>
<keyword evidence="2" id="KW-0479">Metal-binding</keyword>
<reference evidence="6 7" key="1">
    <citation type="submission" date="2019-07" db="EMBL/GenBank/DDBJ databases">
        <title>Whole genome shotgun sequence of Oceanithermus desulfurans NBRC 100063.</title>
        <authorList>
            <person name="Hosoyama A."/>
            <person name="Uohara A."/>
            <person name="Ohji S."/>
            <person name="Ichikawa N."/>
        </authorList>
    </citation>
    <scope>NUCLEOTIDE SEQUENCE [LARGE SCALE GENOMIC DNA]</scope>
    <source>
        <strain evidence="6 7">NBRC 100063</strain>
    </source>
</reference>
<keyword evidence="3" id="KW-0408">Iron</keyword>
<keyword evidence="4" id="KW-0411">Iron-sulfur</keyword>
<dbReference type="Gene3D" id="3.30.70.20">
    <property type="match status" value="2"/>
</dbReference>
<dbReference type="PANTHER" id="PTHR43687:SF1">
    <property type="entry name" value="FERREDOXIN III"/>
    <property type="match status" value="1"/>
</dbReference>
<name>A0A511RL95_9DEIN</name>
<dbReference type="InterPro" id="IPR017900">
    <property type="entry name" value="4Fe4S_Fe_S_CS"/>
</dbReference>
<accession>A0A511RL95</accession>
<dbReference type="Proteomes" id="UP000321827">
    <property type="component" value="Unassembled WGS sequence"/>
</dbReference>